<gene>
    <name evidence="1" type="ORF">EV420DRAFT_1481224</name>
</gene>
<evidence type="ECO:0000313" key="1">
    <source>
        <dbReference type="EMBL" id="KAK0455783.1"/>
    </source>
</evidence>
<dbReference type="AlphaFoldDB" id="A0AA39K7L2"/>
<dbReference type="EMBL" id="JAUEPS010000024">
    <property type="protein sequence ID" value="KAK0455783.1"/>
    <property type="molecule type" value="Genomic_DNA"/>
</dbReference>
<comment type="caution">
    <text evidence="1">The sequence shown here is derived from an EMBL/GenBank/DDBJ whole genome shotgun (WGS) entry which is preliminary data.</text>
</comment>
<keyword evidence="2" id="KW-1185">Reference proteome</keyword>
<reference evidence="1" key="1">
    <citation type="submission" date="2023-06" db="EMBL/GenBank/DDBJ databases">
        <authorList>
            <consortium name="Lawrence Berkeley National Laboratory"/>
            <person name="Ahrendt S."/>
            <person name="Sahu N."/>
            <person name="Indic B."/>
            <person name="Wong-Bajracharya J."/>
            <person name="Merenyi Z."/>
            <person name="Ke H.-M."/>
            <person name="Monk M."/>
            <person name="Kocsube S."/>
            <person name="Drula E."/>
            <person name="Lipzen A."/>
            <person name="Balint B."/>
            <person name="Henrissat B."/>
            <person name="Andreopoulos B."/>
            <person name="Martin F.M."/>
            <person name="Harder C.B."/>
            <person name="Rigling D."/>
            <person name="Ford K.L."/>
            <person name="Foster G.D."/>
            <person name="Pangilinan J."/>
            <person name="Papanicolaou A."/>
            <person name="Barry K."/>
            <person name="LaButti K."/>
            <person name="Viragh M."/>
            <person name="Koriabine M."/>
            <person name="Yan M."/>
            <person name="Riley R."/>
            <person name="Champramary S."/>
            <person name="Plett K.L."/>
            <person name="Tsai I.J."/>
            <person name="Slot J."/>
            <person name="Sipos G."/>
            <person name="Plett J."/>
            <person name="Nagy L.G."/>
            <person name="Grigoriev I.V."/>
        </authorList>
    </citation>
    <scope>NUCLEOTIDE SEQUENCE</scope>
    <source>
        <strain evidence="1">CCBAS 213</strain>
    </source>
</reference>
<sequence length="304" mass="33684">MFLMVIGITAKLSARKRVHMDLQGATGLPPLLSILERPESLNLPGYTTHQNMTKEGTEVAVELPAAFPASRSILIKCANYHFNRNHHHQAIFKNAALLLGFALTLYTLSFCFRTTSPPSPPPVFSSEKHSVKRLSLPSSAYSLSPPVPCVTKMDDNDIPFFAPYHTNITPADPKLQPVTGYSHGVMAAGRNFLAGAKKSKGGRIFLGYWLYWFSAFRTHLQGLPYIPFFKVISTCASQIQRHISTSFRRTSTAGWYLDAALSSSSDKPDRRLLGFSANDPAILAFSFSFGKDLQDEHPPMFSEI</sequence>
<name>A0AA39K7L2_ARMTA</name>
<protein>
    <submittedName>
        <fullName evidence="1">Uncharacterized protein</fullName>
    </submittedName>
</protein>
<dbReference type="RefSeq" id="XP_060329293.1">
    <property type="nucleotide sequence ID" value="XM_060469750.1"/>
</dbReference>
<accession>A0AA39K7L2</accession>
<evidence type="ECO:0000313" key="2">
    <source>
        <dbReference type="Proteomes" id="UP001175211"/>
    </source>
</evidence>
<organism evidence="1 2">
    <name type="scientific">Armillaria tabescens</name>
    <name type="common">Ringless honey mushroom</name>
    <name type="synonym">Agaricus tabescens</name>
    <dbReference type="NCBI Taxonomy" id="1929756"/>
    <lineage>
        <taxon>Eukaryota</taxon>
        <taxon>Fungi</taxon>
        <taxon>Dikarya</taxon>
        <taxon>Basidiomycota</taxon>
        <taxon>Agaricomycotina</taxon>
        <taxon>Agaricomycetes</taxon>
        <taxon>Agaricomycetidae</taxon>
        <taxon>Agaricales</taxon>
        <taxon>Marasmiineae</taxon>
        <taxon>Physalacriaceae</taxon>
        <taxon>Desarmillaria</taxon>
    </lineage>
</organism>
<proteinExistence type="predicted"/>
<dbReference type="Proteomes" id="UP001175211">
    <property type="component" value="Unassembled WGS sequence"/>
</dbReference>
<dbReference type="GeneID" id="85353298"/>